<reference evidence="2" key="1">
    <citation type="submission" date="2019-10" db="EMBL/GenBank/DDBJ databases">
        <title>The sequence and de novo assembly of the wild yak genome.</title>
        <authorList>
            <person name="Liu Y."/>
        </authorList>
    </citation>
    <scope>NUCLEOTIDE SEQUENCE [LARGE SCALE GENOMIC DNA]</scope>
    <source>
        <strain evidence="2">WY2019</strain>
    </source>
</reference>
<dbReference type="EMBL" id="VBQZ03000377">
    <property type="protein sequence ID" value="MXQ99201.1"/>
    <property type="molecule type" value="Genomic_DNA"/>
</dbReference>
<evidence type="ECO:0000313" key="3">
    <source>
        <dbReference type="Proteomes" id="UP000322234"/>
    </source>
</evidence>
<evidence type="ECO:0000256" key="1">
    <source>
        <dbReference type="SAM" id="MobiDB-lite"/>
    </source>
</evidence>
<feature type="compositionally biased region" description="Basic and acidic residues" evidence="1">
    <location>
        <begin position="31"/>
        <end position="51"/>
    </location>
</feature>
<name>A0A6B0SB13_9CETA</name>
<protein>
    <submittedName>
        <fullName evidence="2">Uncharacterized protein</fullName>
    </submittedName>
</protein>
<feature type="region of interest" description="Disordered" evidence="1">
    <location>
        <begin position="1"/>
        <end position="63"/>
    </location>
</feature>
<keyword evidence="3" id="KW-1185">Reference proteome</keyword>
<feature type="compositionally biased region" description="Gly residues" evidence="1">
    <location>
        <begin position="1"/>
        <end position="18"/>
    </location>
</feature>
<dbReference type="Proteomes" id="UP000322234">
    <property type="component" value="Unassembled WGS sequence"/>
</dbReference>
<gene>
    <name evidence="2" type="ORF">E5288_WYG021636</name>
</gene>
<accession>A0A6B0SB13</accession>
<sequence>MQASGSGAGGAEGEGPGRSGYRAPLRRRGGPGRERALMEAARARPRGERAPDAPGPGGDVAPVAVRPRRGEVVLYPFHGASLGTVSDIQRHQGIIRKEFLVNGSDLIVSVPDEFALGSGGWTADDLAFIRLSINPFLDQLFVVIDNIRSLATPPPQSLG</sequence>
<proteinExistence type="predicted"/>
<organism evidence="2 3">
    <name type="scientific">Bos mutus</name>
    <name type="common">wild yak</name>
    <dbReference type="NCBI Taxonomy" id="72004"/>
    <lineage>
        <taxon>Eukaryota</taxon>
        <taxon>Metazoa</taxon>
        <taxon>Chordata</taxon>
        <taxon>Craniata</taxon>
        <taxon>Vertebrata</taxon>
        <taxon>Euteleostomi</taxon>
        <taxon>Mammalia</taxon>
        <taxon>Eutheria</taxon>
        <taxon>Laurasiatheria</taxon>
        <taxon>Artiodactyla</taxon>
        <taxon>Ruminantia</taxon>
        <taxon>Pecora</taxon>
        <taxon>Bovidae</taxon>
        <taxon>Bovinae</taxon>
        <taxon>Bos</taxon>
    </lineage>
</organism>
<comment type="caution">
    <text evidence="2">The sequence shown here is derived from an EMBL/GenBank/DDBJ whole genome shotgun (WGS) entry which is preliminary data.</text>
</comment>
<dbReference type="AlphaFoldDB" id="A0A6B0SB13"/>
<evidence type="ECO:0000313" key="2">
    <source>
        <dbReference type="EMBL" id="MXQ99201.1"/>
    </source>
</evidence>